<feature type="compositionally biased region" description="Polar residues" evidence="1">
    <location>
        <begin position="251"/>
        <end position="269"/>
    </location>
</feature>
<feature type="compositionally biased region" description="Basic and acidic residues" evidence="1">
    <location>
        <begin position="270"/>
        <end position="279"/>
    </location>
</feature>
<proteinExistence type="predicted"/>
<evidence type="ECO:0000313" key="4">
    <source>
        <dbReference type="Proteomes" id="UP001162156"/>
    </source>
</evidence>
<keyword evidence="4" id="KW-1185">Reference proteome</keyword>
<organism evidence="3 4">
    <name type="scientific">Rhamnusium bicolor</name>
    <dbReference type="NCBI Taxonomy" id="1586634"/>
    <lineage>
        <taxon>Eukaryota</taxon>
        <taxon>Metazoa</taxon>
        <taxon>Ecdysozoa</taxon>
        <taxon>Arthropoda</taxon>
        <taxon>Hexapoda</taxon>
        <taxon>Insecta</taxon>
        <taxon>Pterygota</taxon>
        <taxon>Neoptera</taxon>
        <taxon>Endopterygota</taxon>
        <taxon>Coleoptera</taxon>
        <taxon>Polyphaga</taxon>
        <taxon>Cucujiformia</taxon>
        <taxon>Chrysomeloidea</taxon>
        <taxon>Cerambycidae</taxon>
        <taxon>Lepturinae</taxon>
        <taxon>Rhagiini</taxon>
        <taxon>Rhamnusium</taxon>
    </lineage>
</organism>
<dbReference type="GO" id="GO:0003676">
    <property type="term" value="F:nucleic acid binding"/>
    <property type="evidence" value="ECO:0007669"/>
    <property type="project" value="InterPro"/>
</dbReference>
<evidence type="ECO:0000256" key="1">
    <source>
        <dbReference type="SAM" id="MobiDB-lite"/>
    </source>
</evidence>
<feature type="compositionally biased region" description="Basic and acidic residues" evidence="1">
    <location>
        <begin position="345"/>
        <end position="360"/>
    </location>
</feature>
<feature type="region of interest" description="Disordered" evidence="1">
    <location>
        <begin position="167"/>
        <end position="192"/>
    </location>
</feature>
<dbReference type="Pfam" id="PF03184">
    <property type="entry name" value="DDE_1"/>
    <property type="match status" value="1"/>
</dbReference>
<dbReference type="Proteomes" id="UP001162156">
    <property type="component" value="Unassembled WGS sequence"/>
</dbReference>
<sequence>MSVSGQFVPPMLIFPRKNQSQQLMKGAPPGSIMAVHPSGWVQSNLFTKWFQHFISVEKPTKESPVLLALDRHYSHTRNTEVIDMTRANNVTIITYYSEEIRVWLRHSNRPLTAYDVAELFGKAYLKSQTEENAVKGFKVTGIYPLNKNIFLEADFIAAKIEAEKNSSCQLDDDPQVQEQLPNDETNSDSNTSEILTACDPRIIVKNTSLHQTSVKNQTRLDSRSSISIGSKSDPLSISACIPASKFYKTPVNNQNNSDSIQSTSKSTQPTKEKLGKKTEMSYLSAPSTSKSSNKPKLFQPKQVSFISPFHNSPVPSLKKKTSNRGSKASKCAYKNELLQSLEEKANKAKEKKNTAKEKTNKAKGKGKKVSEAKRNLNLGGSVEEKKRRKRKAPTSSSESEEENNGFMPADDNSEYEEFRNTQTPPDDGDVSCLFCDGLFSSDTRGEIWVQCLMCDMWAHNDCAGAEKDEYVCDYCK</sequence>
<protein>
    <recommendedName>
        <fullName evidence="2">DDE-1 domain-containing protein</fullName>
    </recommendedName>
</protein>
<feature type="compositionally biased region" description="Polar residues" evidence="1">
    <location>
        <begin position="176"/>
        <end position="192"/>
    </location>
</feature>
<comment type="caution">
    <text evidence="3">The sequence shown here is derived from an EMBL/GenBank/DDBJ whole genome shotgun (WGS) entry which is preliminary data.</text>
</comment>
<evidence type="ECO:0000259" key="2">
    <source>
        <dbReference type="Pfam" id="PF03184"/>
    </source>
</evidence>
<dbReference type="InterPro" id="IPR004875">
    <property type="entry name" value="DDE_SF_endonuclease_dom"/>
</dbReference>
<dbReference type="AlphaFoldDB" id="A0AAV8XAX3"/>
<name>A0AAV8XAX3_9CUCU</name>
<dbReference type="SUPFAM" id="SSF57903">
    <property type="entry name" value="FYVE/PHD zinc finger"/>
    <property type="match status" value="1"/>
</dbReference>
<evidence type="ECO:0000313" key="3">
    <source>
        <dbReference type="EMBL" id="KAJ8935948.1"/>
    </source>
</evidence>
<dbReference type="InterPro" id="IPR011011">
    <property type="entry name" value="Znf_FYVE_PHD"/>
</dbReference>
<dbReference type="CDD" id="cd15517">
    <property type="entry name" value="PHD_TCF19_like"/>
    <property type="match status" value="1"/>
</dbReference>
<dbReference type="Gene3D" id="3.30.40.10">
    <property type="entry name" value="Zinc/RING finger domain, C3HC4 (zinc finger)"/>
    <property type="match status" value="1"/>
</dbReference>
<feature type="compositionally biased region" description="Polar residues" evidence="1">
    <location>
        <begin position="301"/>
        <end position="314"/>
    </location>
</feature>
<feature type="region of interest" description="Disordered" evidence="1">
    <location>
        <begin position="251"/>
        <end position="332"/>
    </location>
</feature>
<accession>A0AAV8XAX3</accession>
<reference evidence="3" key="1">
    <citation type="journal article" date="2023" name="Insect Mol. Biol.">
        <title>Genome sequencing provides insights into the evolution of gene families encoding plant cell wall-degrading enzymes in longhorned beetles.</title>
        <authorList>
            <person name="Shin N.R."/>
            <person name="Okamura Y."/>
            <person name="Kirsch R."/>
            <person name="Pauchet Y."/>
        </authorList>
    </citation>
    <scope>NUCLEOTIDE SEQUENCE</scope>
    <source>
        <strain evidence="3">RBIC_L_NR</strain>
    </source>
</reference>
<feature type="region of interest" description="Disordered" evidence="1">
    <location>
        <begin position="345"/>
        <end position="424"/>
    </location>
</feature>
<feature type="compositionally biased region" description="Polar residues" evidence="1">
    <location>
        <begin position="284"/>
        <end position="294"/>
    </location>
</feature>
<dbReference type="InterPro" id="IPR013083">
    <property type="entry name" value="Znf_RING/FYVE/PHD"/>
</dbReference>
<feature type="domain" description="DDE-1" evidence="2">
    <location>
        <begin position="8"/>
        <end position="94"/>
    </location>
</feature>
<dbReference type="EMBL" id="JANEYF010003495">
    <property type="protein sequence ID" value="KAJ8935948.1"/>
    <property type="molecule type" value="Genomic_DNA"/>
</dbReference>
<gene>
    <name evidence="3" type="ORF">NQ314_012570</name>
</gene>